<dbReference type="Pfam" id="PF00072">
    <property type="entry name" value="Response_reg"/>
    <property type="match status" value="1"/>
</dbReference>
<dbReference type="InterPro" id="IPR035965">
    <property type="entry name" value="PAS-like_dom_sf"/>
</dbReference>
<dbReference type="SUPFAM" id="SSF52172">
    <property type="entry name" value="CheY-like"/>
    <property type="match status" value="1"/>
</dbReference>
<dbReference type="InterPro" id="IPR013655">
    <property type="entry name" value="PAS_fold_3"/>
</dbReference>
<keyword evidence="1 2" id="KW-0597">Phosphoprotein</keyword>
<accession>A0A4Q0XT46</accession>
<dbReference type="SMART" id="SM00448">
    <property type="entry name" value="REC"/>
    <property type="match status" value="1"/>
</dbReference>
<evidence type="ECO:0000259" key="4">
    <source>
        <dbReference type="PROSITE" id="PS50110"/>
    </source>
</evidence>
<comment type="caution">
    <text evidence="5">The sequence shown here is derived from an EMBL/GenBank/DDBJ whole genome shotgun (WGS) entry which is preliminary data.</text>
</comment>
<proteinExistence type="predicted"/>
<feature type="coiled-coil region" evidence="3">
    <location>
        <begin position="320"/>
        <end position="389"/>
    </location>
</feature>
<dbReference type="Proteomes" id="UP000290657">
    <property type="component" value="Unassembled WGS sequence"/>
</dbReference>
<dbReference type="CDD" id="cd00156">
    <property type="entry name" value="REC"/>
    <property type="match status" value="1"/>
</dbReference>
<dbReference type="PANTHER" id="PTHR43547">
    <property type="entry name" value="TWO-COMPONENT HISTIDINE KINASE"/>
    <property type="match status" value="1"/>
</dbReference>
<organism evidence="5 6">
    <name type="scientific">Candidatus Marinarcus aquaticus</name>
    <dbReference type="NCBI Taxonomy" id="2044504"/>
    <lineage>
        <taxon>Bacteria</taxon>
        <taxon>Pseudomonadati</taxon>
        <taxon>Campylobacterota</taxon>
        <taxon>Epsilonproteobacteria</taxon>
        <taxon>Campylobacterales</taxon>
        <taxon>Arcobacteraceae</taxon>
        <taxon>Candidatus Marinarcus</taxon>
    </lineage>
</organism>
<dbReference type="InterPro" id="IPR011006">
    <property type="entry name" value="CheY-like_superfamily"/>
</dbReference>
<dbReference type="PROSITE" id="PS50110">
    <property type="entry name" value="RESPONSE_REGULATORY"/>
    <property type="match status" value="1"/>
</dbReference>
<dbReference type="CDD" id="cd00130">
    <property type="entry name" value="PAS"/>
    <property type="match status" value="1"/>
</dbReference>
<dbReference type="Gene3D" id="3.30.450.20">
    <property type="entry name" value="PAS domain"/>
    <property type="match status" value="1"/>
</dbReference>
<dbReference type="Pfam" id="PF08447">
    <property type="entry name" value="PAS_3"/>
    <property type="match status" value="1"/>
</dbReference>
<evidence type="ECO:0000256" key="2">
    <source>
        <dbReference type="PROSITE-ProRule" id="PRU00169"/>
    </source>
</evidence>
<sequence length="412" mass="49441">MFSVAFLKELTLLVVEDSINDREIMCSFLRKMFKEVYEASDGEEALELYNTHASKIDIIISDINMPVMDGIEFLKRLRQINPLLPFVFMTAKTESEHIIEAINQNANYYILKPINTKLLLEKLLSICEHKYYEIRLKQKQEEVQKYLDAVDNVAIIYKMYANGNITYMNKSMLDIIKCTPEEAETLNFNDIIHPNIPQKYIDETWEKLIAGETWKGNTKFVDKNKVIFYLNSTIFKIQESAKEDEYISISFLTTQENIKNRDFKKKVIQNIQDFNKKEYEYKTHIEKLEKLLTEAQQFTASYPQKFETEKRRALEKDRQLHHYEQQMQNFVEKYENLLKQKQEEIQKHIVFRHEQTKKMDKLYYEKETLKKEKQVLKQEILKLENISKQRELKIKDLKEVLQLEEDYKNLKK</sequence>
<dbReference type="SUPFAM" id="SSF55785">
    <property type="entry name" value="PYP-like sensor domain (PAS domain)"/>
    <property type="match status" value="1"/>
</dbReference>
<name>A0A4Q0XT46_9BACT</name>
<feature type="modified residue" description="4-aspartylphosphate" evidence="2">
    <location>
        <position position="62"/>
    </location>
</feature>
<dbReference type="AlphaFoldDB" id="A0A4Q0XT46"/>
<evidence type="ECO:0000313" key="6">
    <source>
        <dbReference type="Proteomes" id="UP000290657"/>
    </source>
</evidence>
<evidence type="ECO:0000256" key="3">
    <source>
        <dbReference type="SAM" id="Coils"/>
    </source>
</evidence>
<evidence type="ECO:0000313" key="5">
    <source>
        <dbReference type="EMBL" id="RXJ60670.1"/>
    </source>
</evidence>
<protein>
    <recommendedName>
        <fullName evidence="4">Response regulatory domain-containing protein</fullName>
    </recommendedName>
</protein>
<dbReference type="RefSeq" id="WP_128994804.1">
    <property type="nucleotide sequence ID" value="NZ_PDKN01000001.1"/>
</dbReference>
<feature type="domain" description="Response regulatory" evidence="4">
    <location>
        <begin position="11"/>
        <end position="127"/>
    </location>
</feature>
<dbReference type="OrthoDB" id="5347550at2"/>
<gene>
    <name evidence="5" type="ORF">CRV04_01265</name>
</gene>
<dbReference type="InterPro" id="IPR001789">
    <property type="entry name" value="Sig_transdc_resp-reg_receiver"/>
</dbReference>
<keyword evidence="3" id="KW-0175">Coiled coil</keyword>
<evidence type="ECO:0000256" key="1">
    <source>
        <dbReference type="ARBA" id="ARBA00022553"/>
    </source>
</evidence>
<dbReference type="Gene3D" id="3.40.50.2300">
    <property type="match status" value="1"/>
</dbReference>
<dbReference type="EMBL" id="PDKN01000001">
    <property type="protein sequence ID" value="RXJ60670.1"/>
    <property type="molecule type" value="Genomic_DNA"/>
</dbReference>
<dbReference type="GO" id="GO:0000155">
    <property type="term" value="F:phosphorelay sensor kinase activity"/>
    <property type="evidence" value="ECO:0007669"/>
    <property type="project" value="TreeGrafter"/>
</dbReference>
<dbReference type="InterPro" id="IPR000014">
    <property type="entry name" value="PAS"/>
</dbReference>
<keyword evidence="6" id="KW-1185">Reference proteome</keyword>
<dbReference type="PANTHER" id="PTHR43547:SF2">
    <property type="entry name" value="HYBRID SIGNAL TRANSDUCTION HISTIDINE KINASE C"/>
    <property type="match status" value="1"/>
</dbReference>
<reference evidence="5 6" key="1">
    <citation type="submission" date="2017-10" db="EMBL/GenBank/DDBJ databases">
        <title>Genomics of the genus Arcobacter.</title>
        <authorList>
            <person name="Perez-Cataluna A."/>
            <person name="Figueras M.J."/>
        </authorList>
    </citation>
    <scope>NUCLEOTIDE SEQUENCE [LARGE SCALE GENOMIC DNA]</scope>
    <source>
        <strain evidence="5 6">CECT 8987</strain>
    </source>
</reference>